<evidence type="ECO:0000313" key="3">
    <source>
        <dbReference type="Proteomes" id="UP000308271"/>
    </source>
</evidence>
<feature type="transmembrane region" description="Helical" evidence="1">
    <location>
        <begin position="24"/>
        <end position="43"/>
    </location>
</feature>
<dbReference type="OrthoDB" id="1494748at2"/>
<feature type="transmembrane region" description="Helical" evidence="1">
    <location>
        <begin position="49"/>
        <end position="72"/>
    </location>
</feature>
<sequence length="306" mass="35444">MPKDIQTKYEEQLPKPERLSFDRVFGYCAGTASIAGLVVAPFIVQDQSWLSYLYMVFLSILVLLLIMHAILVEKRKLHHYAQTVFYTHFAQHLVRDFLAGLATAQSIKIEQTTEKILDSIANCFSITSGKKCRASIVELNNKFELSVVARDSMSAKKANHRHLQHLLEENTDFRNLWYSINGCSRYYLNNNIRRSWIGHKYQNSCFKENGDPEVINILGFTFIKEWPLSYNSALVLPIRYISDFLPPKTTISIPSNWDYYGFLCIDSISKYSFDSRYAPELGGVFADMLYEYFRQSDFILDRITTP</sequence>
<dbReference type="AlphaFoldDB" id="A0A5C4S5D6"/>
<proteinExistence type="predicted"/>
<dbReference type="Proteomes" id="UP000308271">
    <property type="component" value="Unassembled WGS sequence"/>
</dbReference>
<evidence type="ECO:0008006" key="4">
    <source>
        <dbReference type="Google" id="ProtNLM"/>
    </source>
</evidence>
<keyword evidence="3" id="KW-1185">Reference proteome</keyword>
<name>A0A5C4S5D6_CHLTI</name>
<reference evidence="2 3" key="1">
    <citation type="submission" date="2019-05" db="EMBL/GenBank/DDBJ databases">
        <title>Draft Whole-Genome sequence of the green sulfur bacterium Chlorobaculum thiosulfatiphilum DSM 249.</title>
        <authorList>
            <person name="Meyer T.E."/>
            <person name="Kyndt J.A."/>
        </authorList>
    </citation>
    <scope>NUCLEOTIDE SEQUENCE [LARGE SCALE GENOMIC DNA]</scope>
    <source>
        <strain evidence="2 3">DSM 249</strain>
    </source>
</reference>
<evidence type="ECO:0000256" key="1">
    <source>
        <dbReference type="SAM" id="Phobius"/>
    </source>
</evidence>
<keyword evidence="1" id="KW-0472">Membrane</keyword>
<dbReference type="RefSeq" id="WP_139457064.1">
    <property type="nucleotide sequence ID" value="NZ_VDCH01000014.1"/>
</dbReference>
<gene>
    <name evidence="2" type="ORF">FGF66_07610</name>
</gene>
<organism evidence="2 3">
    <name type="scientific">Chlorobaculum thiosulfatiphilum</name>
    <name type="common">Chlorobium limicola f.sp. thiosulfatophilum</name>
    <dbReference type="NCBI Taxonomy" id="115852"/>
    <lineage>
        <taxon>Bacteria</taxon>
        <taxon>Pseudomonadati</taxon>
        <taxon>Chlorobiota</taxon>
        <taxon>Chlorobiia</taxon>
        <taxon>Chlorobiales</taxon>
        <taxon>Chlorobiaceae</taxon>
        <taxon>Chlorobaculum</taxon>
    </lineage>
</organism>
<dbReference type="EMBL" id="VDCH01000014">
    <property type="protein sequence ID" value="TNJ38710.1"/>
    <property type="molecule type" value="Genomic_DNA"/>
</dbReference>
<accession>A0A5C4S5D6</accession>
<comment type="caution">
    <text evidence="2">The sequence shown here is derived from an EMBL/GenBank/DDBJ whole genome shotgun (WGS) entry which is preliminary data.</text>
</comment>
<protein>
    <recommendedName>
        <fullName evidence="4">GAF domain-containing protein</fullName>
    </recommendedName>
</protein>
<keyword evidence="1" id="KW-1133">Transmembrane helix</keyword>
<evidence type="ECO:0000313" key="2">
    <source>
        <dbReference type="EMBL" id="TNJ38710.1"/>
    </source>
</evidence>
<keyword evidence="1" id="KW-0812">Transmembrane</keyword>